<dbReference type="GO" id="GO:0003746">
    <property type="term" value="F:translation elongation factor activity"/>
    <property type="evidence" value="ECO:0007669"/>
    <property type="project" value="UniProtKB-KW"/>
</dbReference>
<reference evidence="3 4" key="1">
    <citation type="submission" date="2020-04" db="EMBL/GenBank/DDBJ databases">
        <title>Perkinsus olseni comparative genomics.</title>
        <authorList>
            <person name="Bogema D.R."/>
        </authorList>
    </citation>
    <scope>NUCLEOTIDE SEQUENCE [LARGE SCALE GENOMIC DNA]</scope>
    <source>
        <strain evidence="3 4">ATCC PRA-207</strain>
    </source>
</reference>
<keyword evidence="3" id="KW-0648">Protein biosynthesis</keyword>
<keyword evidence="4" id="KW-1185">Reference proteome</keyword>
<dbReference type="PROSITE" id="PS51722">
    <property type="entry name" value="G_TR_2"/>
    <property type="match status" value="1"/>
</dbReference>
<dbReference type="Proteomes" id="UP000553632">
    <property type="component" value="Unassembled WGS sequence"/>
</dbReference>
<dbReference type="EMBL" id="JABANO010006590">
    <property type="protein sequence ID" value="KAF4751547.1"/>
    <property type="molecule type" value="Genomic_DNA"/>
</dbReference>
<comment type="caution">
    <text evidence="3">The sequence shown here is derived from an EMBL/GenBank/DDBJ whole genome shotgun (WGS) entry which is preliminary data.</text>
</comment>
<protein>
    <submittedName>
        <fullName evidence="3">Elongation factor-like GTPase 1</fullName>
    </submittedName>
</protein>
<evidence type="ECO:0000313" key="3">
    <source>
        <dbReference type="EMBL" id="KAF4751547.1"/>
    </source>
</evidence>
<dbReference type="InterPro" id="IPR027417">
    <property type="entry name" value="P-loop_NTPase"/>
</dbReference>
<dbReference type="InterPro" id="IPR000795">
    <property type="entry name" value="T_Tr_GTP-bd_dom"/>
</dbReference>
<feature type="non-terminal residue" evidence="3">
    <location>
        <position position="1"/>
    </location>
</feature>
<evidence type="ECO:0000313" key="4">
    <source>
        <dbReference type="Proteomes" id="UP000553632"/>
    </source>
</evidence>
<dbReference type="NCBIfam" id="TIGR00231">
    <property type="entry name" value="small_GTP"/>
    <property type="match status" value="1"/>
</dbReference>
<accession>A0A7J6U3Z0</accession>
<dbReference type="GO" id="GO:0005829">
    <property type="term" value="C:cytosol"/>
    <property type="evidence" value="ECO:0007669"/>
    <property type="project" value="TreeGrafter"/>
</dbReference>
<dbReference type="SUPFAM" id="SSF52540">
    <property type="entry name" value="P-loop containing nucleoside triphosphate hydrolases"/>
    <property type="match status" value="1"/>
</dbReference>
<dbReference type="InterPro" id="IPR005225">
    <property type="entry name" value="Small_GTP-bd"/>
</dbReference>
<feature type="domain" description="Tr-type G" evidence="2">
    <location>
        <begin position="184"/>
        <end position="355"/>
    </location>
</feature>
<keyword evidence="3" id="KW-0251">Elongation factor</keyword>
<dbReference type="PANTHER" id="PTHR42908">
    <property type="entry name" value="TRANSLATION ELONGATION FACTOR-RELATED"/>
    <property type="match status" value="1"/>
</dbReference>
<evidence type="ECO:0000256" key="1">
    <source>
        <dbReference type="SAM" id="SignalP"/>
    </source>
</evidence>
<dbReference type="GO" id="GO:0005525">
    <property type="term" value="F:GTP binding"/>
    <property type="evidence" value="ECO:0007669"/>
    <property type="project" value="InterPro"/>
</dbReference>
<dbReference type="PANTHER" id="PTHR42908:SF3">
    <property type="entry name" value="ELONGATION FACTOR-LIKE GTPASE 1"/>
    <property type="match status" value="1"/>
</dbReference>
<organism evidence="3 4">
    <name type="scientific">Perkinsus olseni</name>
    <name type="common">Perkinsus atlanticus</name>
    <dbReference type="NCBI Taxonomy" id="32597"/>
    <lineage>
        <taxon>Eukaryota</taxon>
        <taxon>Sar</taxon>
        <taxon>Alveolata</taxon>
        <taxon>Perkinsozoa</taxon>
        <taxon>Perkinsea</taxon>
        <taxon>Perkinsida</taxon>
        <taxon>Perkinsidae</taxon>
        <taxon>Perkinsus</taxon>
    </lineage>
</organism>
<feature type="signal peptide" evidence="1">
    <location>
        <begin position="1"/>
        <end position="19"/>
    </location>
</feature>
<dbReference type="AlphaFoldDB" id="A0A7J6U3Z0"/>
<keyword evidence="1" id="KW-0732">Signal</keyword>
<proteinExistence type="predicted"/>
<dbReference type="GO" id="GO:0042256">
    <property type="term" value="P:cytosolic ribosome assembly"/>
    <property type="evidence" value="ECO:0007669"/>
    <property type="project" value="TreeGrafter"/>
</dbReference>
<dbReference type="GO" id="GO:0003924">
    <property type="term" value="F:GTPase activity"/>
    <property type="evidence" value="ECO:0007669"/>
    <property type="project" value="InterPro"/>
</dbReference>
<evidence type="ECO:0000259" key="2">
    <source>
        <dbReference type="PROSITE" id="PS51722"/>
    </source>
</evidence>
<dbReference type="Gene3D" id="3.40.50.300">
    <property type="entry name" value="P-loop containing nucleotide triphosphate hydrolases"/>
    <property type="match status" value="1"/>
</dbReference>
<name>A0A7J6U3Z0_PEROL</name>
<dbReference type="GO" id="GO:1990904">
    <property type="term" value="C:ribonucleoprotein complex"/>
    <property type="evidence" value="ECO:0007669"/>
    <property type="project" value="TreeGrafter"/>
</dbReference>
<dbReference type="Pfam" id="PF00009">
    <property type="entry name" value="GTP_EFTU"/>
    <property type="match status" value="1"/>
</dbReference>
<gene>
    <name evidence="3" type="primary">EFTUD1_3</name>
    <name evidence="3" type="ORF">FOZ63_028663</name>
</gene>
<dbReference type="GO" id="GO:0043022">
    <property type="term" value="F:ribosome binding"/>
    <property type="evidence" value="ECO:0007669"/>
    <property type="project" value="TreeGrafter"/>
</dbReference>
<sequence>MKWQLPFVVILSIFVGGQASAAALQGKYYKGYLGEYCPSGFNLSVRFHDESNFVTLKMGQASVVIATVAYFETGSSTLRILWDSRTEYEKNSMLHVFKEACRVSDLTKDADDDEGKFLSEMVLDGESLEVWLFADLSIVIPRPAACVRLSSLSAGRELPLLLSSPMPVIRTSNLLEAMDTTPIQDIRNICIIAHVDHGKTTLSDYLLASNRIISPKQVEEGTRTGEAVRYLDNREDEARRMITIASSCVTLLDDEGHLFNLVDSPGHLDFSAEVSSASRLTDGCLLLVDCVEGVRPQTRHVMRQAFEDRVQPLLVLNKLDRLAALYPDPEDAFQRIRSIIEDVNMHFLNLVESDK</sequence>
<dbReference type="PRINTS" id="PR00315">
    <property type="entry name" value="ELONGATNFCT"/>
</dbReference>
<feature type="chain" id="PRO_5029536013" evidence="1">
    <location>
        <begin position="20"/>
        <end position="355"/>
    </location>
</feature>